<dbReference type="AlphaFoldDB" id="A0A837DBS8"/>
<feature type="compositionally biased region" description="Low complexity" evidence="1">
    <location>
        <begin position="38"/>
        <end position="59"/>
    </location>
</feature>
<dbReference type="EMBL" id="JRZE01000003">
    <property type="protein sequence ID" value="KHF45057.1"/>
    <property type="molecule type" value="Genomic_DNA"/>
</dbReference>
<accession>A0A837DBS8</accession>
<reference evidence="3 4" key="1">
    <citation type="submission" date="2014-10" db="EMBL/GenBank/DDBJ databases">
        <title>Genome sequence of Micropolyspora internatus JCM3315.</title>
        <authorList>
            <person name="Shin S.-K."/>
            <person name="Yi H."/>
        </authorList>
    </citation>
    <scope>NUCLEOTIDE SEQUENCE [LARGE SCALE GENOMIC DNA]</scope>
    <source>
        <strain evidence="3 4">JCM 3315</strain>
    </source>
</reference>
<feature type="domain" description="DUF4232" evidence="2">
    <location>
        <begin position="83"/>
        <end position="216"/>
    </location>
</feature>
<proteinExistence type="predicted"/>
<sequence>MVAVKRIIGTDVLLVAVGTALVLSACSTETSGTKTDQSANAAADSSPPAASALEPGAAAEPDDGRANTPDAEAKQPPPDPDYCASKDLSLALGEAEGAAGTVYRPLKFTNVSDFPCVLHGFPGVSYVAGEDGHQVGKPATHTGQKGQALTLRPGEVAHADVGFTQVANFDPAVCQPTEVRGLRIYPPKETASLFVEIPGTGCASDELPGNQLTVASIEPGAGGH</sequence>
<dbReference type="Proteomes" id="UP000030848">
    <property type="component" value="Unassembled WGS sequence"/>
</dbReference>
<organism evidence="3 4">
    <name type="scientific">Saccharomonospora viridis</name>
    <dbReference type="NCBI Taxonomy" id="1852"/>
    <lineage>
        <taxon>Bacteria</taxon>
        <taxon>Bacillati</taxon>
        <taxon>Actinomycetota</taxon>
        <taxon>Actinomycetes</taxon>
        <taxon>Pseudonocardiales</taxon>
        <taxon>Pseudonocardiaceae</taxon>
        <taxon>Saccharomonospora</taxon>
    </lineage>
</organism>
<dbReference type="InterPro" id="IPR025326">
    <property type="entry name" value="DUF4232"/>
</dbReference>
<dbReference type="Pfam" id="PF14016">
    <property type="entry name" value="DUF4232"/>
    <property type="match status" value="1"/>
</dbReference>
<feature type="compositionally biased region" description="Polar residues" evidence="1">
    <location>
        <begin position="28"/>
        <end position="37"/>
    </location>
</feature>
<protein>
    <recommendedName>
        <fullName evidence="2">DUF4232 domain-containing protein</fullName>
    </recommendedName>
</protein>
<feature type="region of interest" description="Disordered" evidence="1">
    <location>
        <begin position="28"/>
        <end position="85"/>
    </location>
</feature>
<name>A0A837DBS8_9PSEU</name>
<dbReference type="PROSITE" id="PS51257">
    <property type="entry name" value="PROKAR_LIPOPROTEIN"/>
    <property type="match status" value="1"/>
</dbReference>
<evidence type="ECO:0000313" key="3">
    <source>
        <dbReference type="EMBL" id="KHF45057.1"/>
    </source>
</evidence>
<evidence type="ECO:0000259" key="2">
    <source>
        <dbReference type="Pfam" id="PF14016"/>
    </source>
</evidence>
<gene>
    <name evidence="3" type="ORF">MINT15_19390</name>
</gene>
<evidence type="ECO:0000256" key="1">
    <source>
        <dbReference type="SAM" id="MobiDB-lite"/>
    </source>
</evidence>
<evidence type="ECO:0000313" key="4">
    <source>
        <dbReference type="Proteomes" id="UP000030848"/>
    </source>
</evidence>
<dbReference type="RefSeq" id="WP_012795856.1">
    <property type="nucleotide sequence ID" value="NZ_FOWS01000002.1"/>
</dbReference>
<dbReference type="OMA" id="TGSEPCI"/>
<comment type="caution">
    <text evidence="3">The sequence shown here is derived from an EMBL/GenBank/DDBJ whole genome shotgun (WGS) entry which is preliminary data.</text>
</comment>